<comment type="similarity">
    <text evidence="2 4">Belongs to the AB hydrolase superfamily. Lipase family.</text>
</comment>
<dbReference type="Pfam" id="PF00151">
    <property type="entry name" value="Lipase"/>
    <property type="match status" value="1"/>
</dbReference>
<dbReference type="GO" id="GO:0016042">
    <property type="term" value="P:lipid catabolic process"/>
    <property type="evidence" value="ECO:0007669"/>
    <property type="project" value="TreeGrafter"/>
</dbReference>
<organism evidence="7 8">
    <name type="scientific">Pseudolycoriella hygida</name>
    <dbReference type="NCBI Taxonomy" id="35572"/>
    <lineage>
        <taxon>Eukaryota</taxon>
        <taxon>Metazoa</taxon>
        <taxon>Ecdysozoa</taxon>
        <taxon>Arthropoda</taxon>
        <taxon>Hexapoda</taxon>
        <taxon>Insecta</taxon>
        <taxon>Pterygota</taxon>
        <taxon>Neoptera</taxon>
        <taxon>Endopterygota</taxon>
        <taxon>Diptera</taxon>
        <taxon>Nematocera</taxon>
        <taxon>Sciaroidea</taxon>
        <taxon>Sciaridae</taxon>
        <taxon>Pseudolycoriella</taxon>
    </lineage>
</organism>
<dbReference type="PRINTS" id="PR00821">
    <property type="entry name" value="TAGLIPASE"/>
</dbReference>
<dbReference type="EMBL" id="WJQU01000004">
    <property type="protein sequence ID" value="KAJ6636328.1"/>
    <property type="molecule type" value="Genomic_DNA"/>
</dbReference>
<proteinExistence type="inferred from homology"/>
<dbReference type="Proteomes" id="UP001151699">
    <property type="component" value="Chromosome C"/>
</dbReference>
<name>A0A9Q0RXY4_9DIPT</name>
<feature type="domain" description="Lipase" evidence="6">
    <location>
        <begin position="57"/>
        <end position="344"/>
    </location>
</feature>
<evidence type="ECO:0000256" key="5">
    <source>
        <dbReference type="SAM" id="SignalP"/>
    </source>
</evidence>
<keyword evidence="5" id="KW-0732">Signal</keyword>
<dbReference type="GO" id="GO:0017171">
    <property type="term" value="F:serine hydrolase activity"/>
    <property type="evidence" value="ECO:0007669"/>
    <property type="project" value="TreeGrafter"/>
</dbReference>
<reference evidence="7" key="1">
    <citation type="submission" date="2022-07" db="EMBL/GenBank/DDBJ databases">
        <authorList>
            <person name="Trinca V."/>
            <person name="Uliana J.V.C."/>
            <person name="Torres T.T."/>
            <person name="Ward R.J."/>
            <person name="Monesi N."/>
        </authorList>
    </citation>
    <scope>NUCLEOTIDE SEQUENCE</scope>
    <source>
        <strain evidence="7">HSMRA1968</strain>
        <tissue evidence="7">Whole embryos</tissue>
    </source>
</reference>
<evidence type="ECO:0000313" key="8">
    <source>
        <dbReference type="Proteomes" id="UP001151699"/>
    </source>
</evidence>
<comment type="subcellular location">
    <subcellularLocation>
        <location evidence="1">Secreted</location>
    </subcellularLocation>
</comment>
<comment type="caution">
    <text evidence="7">The sequence shown here is derived from an EMBL/GenBank/DDBJ whole genome shotgun (WGS) entry which is preliminary data.</text>
</comment>
<evidence type="ECO:0000256" key="4">
    <source>
        <dbReference type="RuleBase" id="RU004262"/>
    </source>
</evidence>
<keyword evidence="8" id="KW-1185">Reference proteome</keyword>
<dbReference type="AlphaFoldDB" id="A0A9Q0RXY4"/>
<dbReference type="OrthoDB" id="199913at2759"/>
<dbReference type="GO" id="GO:0016298">
    <property type="term" value="F:lipase activity"/>
    <property type="evidence" value="ECO:0007669"/>
    <property type="project" value="InterPro"/>
</dbReference>
<feature type="signal peptide" evidence="5">
    <location>
        <begin position="1"/>
        <end position="17"/>
    </location>
</feature>
<evidence type="ECO:0000313" key="7">
    <source>
        <dbReference type="EMBL" id="KAJ6636328.1"/>
    </source>
</evidence>
<dbReference type="InterPro" id="IPR029058">
    <property type="entry name" value="AB_hydrolase_fold"/>
</dbReference>
<dbReference type="InterPro" id="IPR013818">
    <property type="entry name" value="Lipase"/>
</dbReference>
<evidence type="ECO:0000256" key="1">
    <source>
        <dbReference type="ARBA" id="ARBA00004613"/>
    </source>
</evidence>
<dbReference type="PANTHER" id="PTHR11610:SF150">
    <property type="entry name" value="FI01825P-RELATED"/>
    <property type="match status" value="1"/>
</dbReference>
<dbReference type="InterPro" id="IPR000734">
    <property type="entry name" value="TAG_lipase"/>
</dbReference>
<protein>
    <submittedName>
        <fullName evidence="7">Lipase member I</fullName>
    </submittedName>
</protein>
<sequence>MKTTCLVFALFLAAIAANPIFQSEEIGEEHVPVKEEDWQLVPDSEGHMHLVDINNVDMEAEPAFNPDTDVIFRLWTRQNPTAGQIVTLGNNAQLAASNFVASRQTRFHAHGWNGGGPNTGALVRSALLEQLDCNVFVVDWGAGAQTPNYIAARNRVNPVGNVVGRYIIWINSHGTPYSIIGTIGHSLGAHVAGAAGKTTPQLIRSVVGLDPAGPLFSLDSPANRLDAGDGVYVESIITDAGRLGFQHPIGHGNFYPNWGTSQPGCGIDLTGNCGHGLVNNMYASSINNANHFGATRCTGLAAIQNRNCPQAGPSGRMGGEPVDNSGNLPVGTVFFLPTTGTHPFAQGPR</sequence>
<evidence type="ECO:0000259" key="6">
    <source>
        <dbReference type="Pfam" id="PF00151"/>
    </source>
</evidence>
<dbReference type="SUPFAM" id="SSF53474">
    <property type="entry name" value="alpha/beta-Hydrolases"/>
    <property type="match status" value="1"/>
</dbReference>
<accession>A0A9Q0RXY4</accession>
<dbReference type="GO" id="GO:0005615">
    <property type="term" value="C:extracellular space"/>
    <property type="evidence" value="ECO:0007669"/>
    <property type="project" value="TreeGrafter"/>
</dbReference>
<feature type="chain" id="PRO_5040415837" evidence="5">
    <location>
        <begin position="18"/>
        <end position="349"/>
    </location>
</feature>
<dbReference type="InterPro" id="IPR033906">
    <property type="entry name" value="Lipase_N"/>
</dbReference>
<evidence type="ECO:0000256" key="3">
    <source>
        <dbReference type="ARBA" id="ARBA00022525"/>
    </source>
</evidence>
<gene>
    <name evidence="7" type="primary">LIPI_1</name>
    <name evidence="7" type="ORF">Bhyg_14916</name>
</gene>
<dbReference type="Gene3D" id="3.40.50.1820">
    <property type="entry name" value="alpha/beta hydrolase"/>
    <property type="match status" value="1"/>
</dbReference>
<dbReference type="PANTHER" id="PTHR11610">
    <property type="entry name" value="LIPASE"/>
    <property type="match status" value="1"/>
</dbReference>
<dbReference type="CDD" id="cd00707">
    <property type="entry name" value="Pancreat_lipase_like"/>
    <property type="match status" value="1"/>
</dbReference>
<evidence type="ECO:0000256" key="2">
    <source>
        <dbReference type="ARBA" id="ARBA00010701"/>
    </source>
</evidence>
<keyword evidence="3" id="KW-0964">Secreted</keyword>